<keyword evidence="14" id="KW-0157">Chromophore</keyword>
<keyword evidence="8 19" id="KW-0812">Transmembrane</keyword>
<keyword evidence="10" id="KW-0460">Magnesium</keyword>
<keyword evidence="6" id="KW-0597">Phosphoprotein</keyword>
<evidence type="ECO:0000256" key="17">
    <source>
        <dbReference type="ARBA" id="ARBA00023136"/>
    </source>
</evidence>
<dbReference type="InterPro" id="IPR055266">
    <property type="entry name" value="D1/D2"/>
</dbReference>
<comment type="subcellular location">
    <subcellularLocation>
        <location evidence="1">Membrane</location>
        <topology evidence="1">Multi-pass membrane protein</topology>
    </subcellularLocation>
</comment>
<feature type="transmembrane region" description="Helical" evidence="19">
    <location>
        <begin position="21"/>
        <end position="45"/>
    </location>
</feature>
<evidence type="ECO:0000256" key="16">
    <source>
        <dbReference type="ARBA" id="ARBA00023004"/>
    </source>
</evidence>
<dbReference type="GO" id="GO:0016168">
    <property type="term" value="F:chlorophyll binding"/>
    <property type="evidence" value="ECO:0007669"/>
    <property type="project" value="UniProtKB-KW"/>
</dbReference>
<reference evidence="20" key="1">
    <citation type="submission" date="2021-05" db="UniProtKB">
        <authorList>
            <consortium name="EnsemblPlants"/>
        </authorList>
    </citation>
    <scope>IDENTIFICATION</scope>
    <source>
        <strain evidence="20">subsp. malaccensis</strain>
    </source>
</reference>
<evidence type="ECO:0000256" key="9">
    <source>
        <dbReference type="ARBA" id="ARBA00022723"/>
    </source>
</evidence>
<evidence type="ECO:0000256" key="19">
    <source>
        <dbReference type="SAM" id="Phobius"/>
    </source>
</evidence>
<keyword evidence="18" id="KW-0604">Photosystem II</keyword>
<dbReference type="GO" id="GO:0009772">
    <property type="term" value="P:photosynthetic electron transport in photosystem II"/>
    <property type="evidence" value="ECO:0007669"/>
    <property type="project" value="InterPro"/>
</dbReference>
<dbReference type="InParanoid" id="A0A804KS25"/>
<evidence type="ECO:0000256" key="10">
    <source>
        <dbReference type="ARBA" id="ARBA00022842"/>
    </source>
</evidence>
<evidence type="ECO:0000256" key="12">
    <source>
        <dbReference type="ARBA" id="ARBA00022989"/>
    </source>
</evidence>
<accession>A0A804KS25</accession>
<keyword evidence="3" id="KW-0813">Transport</keyword>
<keyword evidence="16" id="KW-0408">Iron</keyword>
<dbReference type="GO" id="GO:0009536">
    <property type="term" value="C:plastid"/>
    <property type="evidence" value="ECO:0007669"/>
    <property type="project" value="UniProtKB-ARBA"/>
</dbReference>
<dbReference type="SUPFAM" id="SSF81483">
    <property type="entry name" value="Bacterial photosystem II reaction centre, L and M subunits"/>
    <property type="match status" value="1"/>
</dbReference>
<evidence type="ECO:0000256" key="5">
    <source>
        <dbReference type="ARBA" id="ARBA00022531"/>
    </source>
</evidence>
<evidence type="ECO:0000313" key="20">
    <source>
        <dbReference type="EnsemblPlants" id="Ma10_p03190.1"/>
    </source>
</evidence>
<dbReference type="AlphaFoldDB" id="A0A804KS25"/>
<dbReference type="Pfam" id="PF00124">
    <property type="entry name" value="Photo_RC"/>
    <property type="match status" value="1"/>
</dbReference>
<comment type="similarity">
    <text evidence="2">Belongs to the reaction center PufL/M/PsbA/D family.</text>
</comment>
<evidence type="ECO:0000256" key="6">
    <source>
        <dbReference type="ARBA" id="ARBA00022553"/>
    </source>
</evidence>
<dbReference type="PANTHER" id="PTHR33149">
    <property type="entry name" value="PHOTOSYSTEM II PROTEIN D1"/>
    <property type="match status" value="1"/>
</dbReference>
<evidence type="ECO:0000256" key="3">
    <source>
        <dbReference type="ARBA" id="ARBA00022448"/>
    </source>
</evidence>
<dbReference type="Gramene" id="Ma10_t03190.1">
    <property type="protein sequence ID" value="Ma10_p03190.1"/>
    <property type="gene ID" value="Ma10_g03190"/>
</dbReference>
<evidence type="ECO:0000256" key="14">
    <source>
        <dbReference type="ARBA" id="ARBA00022991"/>
    </source>
</evidence>
<keyword evidence="17 19" id="KW-0472">Membrane</keyword>
<sequence length="72" mass="8008">MPLGISGTFNFMIVFQAEHNILMHLFHMLGVALVYSALVLCMVPWSTLSIVVAHGYLSRLNCQYASFNNSTS</sequence>
<keyword evidence="5" id="KW-0602">Photosynthesis</keyword>
<evidence type="ECO:0000313" key="21">
    <source>
        <dbReference type="Proteomes" id="UP000012960"/>
    </source>
</evidence>
<dbReference type="InterPro" id="IPR000484">
    <property type="entry name" value="Photo_RC_L/M"/>
</dbReference>
<dbReference type="Gene3D" id="1.20.85.10">
    <property type="entry name" value="Photosystem II protein D1-like"/>
    <property type="match status" value="1"/>
</dbReference>
<evidence type="ECO:0000256" key="11">
    <source>
        <dbReference type="ARBA" id="ARBA00022982"/>
    </source>
</evidence>
<name>A0A804KS25_MUSAM</name>
<evidence type="ECO:0000256" key="4">
    <source>
        <dbReference type="ARBA" id="ARBA00022494"/>
    </source>
</evidence>
<keyword evidence="13" id="KW-0007">Acetylation</keyword>
<evidence type="ECO:0000256" key="8">
    <source>
        <dbReference type="ARBA" id="ARBA00022692"/>
    </source>
</evidence>
<dbReference type="InterPro" id="IPR036854">
    <property type="entry name" value="Photo_II_D1/D2_sf"/>
</dbReference>
<evidence type="ECO:0000256" key="7">
    <source>
        <dbReference type="ARBA" id="ARBA00022640"/>
    </source>
</evidence>
<evidence type="ECO:0000256" key="1">
    <source>
        <dbReference type="ARBA" id="ARBA00004141"/>
    </source>
</evidence>
<evidence type="ECO:0000256" key="2">
    <source>
        <dbReference type="ARBA" id="ARBA00008204"/>
    </source>
</evidence>
<keyword evidence="15" id="KW-0560">Oxidoreductase</keyword>
<keyword evidence="12 19" id="KW-1133">Transmembrane helix</keyword>
<evidence type="ECO:0000256" key="13">
    <source>
        <dbReference type="ARBA" id="ARBA00022990"/>
    </source>
</evidence>
<dbReference type="EnsemblPlants" id="Ma10_t03190.1">
    <property type="protein sequence ID" value="Ma10_p03190.1"/>
    <property type="gene ID" value="Ma10_g03190"/>
</dbReference>
<keyword evidence="7" id="KW-0934">Plastid</keyword>
<evidence type="ECO:0000256" key="18">
    <source>
        <dbReference type="ARBA" id="ARBA00023276"/>
    </source>
</evidence>
<keyword evidence="9" id="KW-0479">Metal-binding</keyword>
<keyword evidence="21" id="KW-1185">Reference proteome</keyword>
<protein>
    <submittedName>
        <fullName evidence="20">Uncharacterized protein</fullName>
    </submittedName>
</protein>
<dbReference type="GO" id="GO:0016491">
    <property type="term" value="F:oxidoreductase activity"/>
    <property type="evidence" value="ECO:0007669"/>
    <property type="project" value="UniProtKB-KW"/>
</dbReference>
<keyword evidence="11" id="KW-0249">Electron transport</keyword>
<dbReference type="Proteomes" id="UP000012960">
    <property type="component" value="Unplaced"/>
</dbReference>
<dbReference type="GO" id="GO:0009523">
    <property type="term" value="C:photosystem II"/>
    <property type="evidence" value="ECO:0007669"/>
    <property type="project" value="UniProtKB-KW"/>
</dbReference>
<dbReference type="PANTHER" id="PTHR33149:SF12">
    <property type="entry name" value="PHOTOSYSTEM II D2 PROTEIN"/>
    <property type="match status" value="1"/>
</dbReference>
<evidence type="ECO:0000256" key="15">
    <source>
        <dbReference type="ARBA" id="ARBA00023002"/>
    </source>
</evidence>
<dbReference type="GO" id="GO:0046872">
    <property type="term" value="F:metal ion binding"/>
    <property type="evidence" value="ECO:0007669"/>
    <property type="project" value="UniProtKB-KW"/>
</dbReference>
<keyword evidence="4" id="KW-0148">Chlorophyll</keyword>
<proteinExistence type="inferred from homology"/>
<organism evidence="20 21">
    <name type="scientific">Musa acuminata subsp. malaccensis</name>
    <name type="common">Wild banana</name>
    <name type="synonym">Musa malaccensis</name>
    <dbReference type="NCBI Taxonomy" id="214687"/>
    <lineage>
        <taxon>Eukaryota</taxon>
        <taxon>Viridiplantae</taxon>
        <taxon>Streptophyta</taxon>
        <taxon>Embryophyta</taxon>
        <taxon>Tracheophyta</taxon>
        <taxon>Spermatophyta</taxon>
        <taxon>Magnoliopsida</taxon>
        <taxon>Liliopsida</taxon>
        <taxon>Zingiberales</taxon>
        <taxon>Musaceae</taxon>
        <taxon>Musa</taxon>
    </lineage>
</organism>